<feature type="region of interest" description="Disordered" evidence="1">
    <location>
        <begin position="487"/>
        <end position="524"/>
    </location>
</feature>
<keyword evidence="2" id="KW-0472">Membrane</keyword>
<feature type="transmembrane region" description="Helical" evidence="2">
    <location>
        <begin position="176"/>
        <end position="200"/>
    </location>
</feature>
<name>A0A1X7PDR2_9MICO</name>
<feature type="region of interest" description="Disordered" evidence="1">
    <location>
        <begin position="1"/>
        <end position="34"/>
    </location>
</feature>
<sequence>MKLFPRRPAPSAEPERFVPDTRPIHTARVPDFEPTVDTGTLVRRAQQSAVNEVHGSSQAPEQVLAGQGPLLNDSTVDAETRLRSVESVKRRTDERRQGLVHILDAIGGLLTAPVGAATGGLDRLRERETVLTDRLGAARDDAEKWAEVLEGTREDDDGAIRTGSPIAATASDHRRVLLRLAIIDAAVVLGVASIEFAAASDSLDQILRPENPWIPVLFAGAVVVALTVLPHQVGRAIADLAALRRAKRPAPRDEASTAAATPPAAELLRRGRALATRSVLTVVLGGATWLSAGVLLGTLRGAAEAAHALSEYDRAQQELLAVTGSGSVAEGSLPFIVEYQGLTTAMWVFFLLGMGMTVLVMSLRHNPARERELHARVAVEVLETDLADVKERAGAVERQIDYQISDIGITDGIWAIEPTKLAAQADVIKAEYSQELALAHGTPEMTGAVEVRVEETRPAPTAVWVPERESDDLGSLDLPDWATSWRREPASGSATEPLHLVVPGAAASPEAARGQGDDDAAAAR</sequence>
<gene>
    <name evidence="3" type="ORF">SAMN06295885_3274</name>
</gene>
<evidence type="ECO:0000313" key="4">
    <source>
        <dbReference type="Proteomes" id="UP000193711"/>
    </source>
</evidence>
<dbReference type="RefSeq" id="WP_129588089.1">
    <property type="nucleotide sequence ID" value="NZ_FXBM01000003.1"/>
</dbReference>
<feature type="compositionally biased region" description="Basic and acidic residues" evidence="1">
    <location>
        <begin position="13"/>
        <end position="31"/>
    </location>
</feature>
<accession>A0A1X7PDR2</accession>
<dbReference type="Proteomes" id="UP000193711">
    <property type="component" value="Unassembled WGS sequence"/>
</dbReference>
<organism evidence="3 4">
    <name type="scientific">Rathayibacter oskolensis</name>
    <dbReference type="NCBI Taxonomy" id="1891671"/>
    <lineage>
        <taxon>Bacteria</taxon>
        <taxon>Bacillati</taxon>
        <taxon>Actinomycetota</taxon>
        <taxon>Actinomycetes</taxon>
        <taxon>Micrococcales</taxon>
        <taxon>Microbacteriaceae</taxon>
        <taxon>Rathayibacter</taxon>
    </lineage>
</organism>
<protein>
    <submittedName>
        <fullName evidence="3">Uncharacterized protein</fullName>
    </submittedName>
</protein>
<keyword evidence="4" id="KW-1185">Reference proteome</keyword>
<evidence type="ECO:0000256" key="2">
    <source>
        <dbReference type="SAM" id="Phobius"/>
    </source>
</evidence>
<dbReference type="EMBL" id="FXBM01000003">
    <property type="protein sequence ID" value="SMH49324.1"/>
    <property type="molecule type" value="Genomic_DNA"/>
</dbReference>
<feature type="transmembrane region" description="Helical" evidence="2">
    <location>
        <begin position="344"/>
        <end position="363"/>
    </location>
</feature>
<proteinExistence type="predicted"/>
<dbReference type="STRING" id="1891671.SAMN06295885_3274"/>
<reference evidence="4" key="1">
    <citation type="submission" date="2017-04" db="EMBL/GenBank/DDBJ databases">
        <authorList>
            <person name="Varghese N."/>
            <person name="Submissions S."/>
        </authorList>
    </citation>
    <scope>NUCLEOTIDE SEQUENCE [LARGE SCALE GENOMIC DNA]</scope>
    <source>
        <strain evidence="4">VKM Ac-2121</strain>
    </source>
</reference>
<dbReference type="OrthoDB" id="9904529at2"/>
<dbReference type="AlphaFoldDB" id="A0A1X7PDR2"/>
<feature type="transmembrane region" description="Helical" evidence="2">
    <location>
        <begin position="279"/>
        <end position="299"/>
    </location>
</feature>
<keyword evidence="2" id="KW-0812">Transmembrane</keyword>
<feature type="transmembrane region" description="Helical" evidence="2">
    <location>
        <begin position="212"/>
        <end position="229"/>
    </location>
</feature>
<keyword evidence="2" id="KW-1133">Transmembrane helix</keyword>
<evidence type="ECO:0000313" key="3">
    <source>
        <dbReference type="EMBL" id="SMH49324.1"/>
    </source>
</evidence>
<evidence type="ECO:0000256" key="1">
    <source>
        <dbReference type="SAM" id="MobiDB-lite"/>
    </source>
</evidence>